<dbReference type="InterPro" id="IPR035437">
    <property type="entry name" value="SNase_OB-fold_sf"/>
</dbReference>
<feature type="compositionally biased region" description="Basic residues" evidence="1">
    <location>
        <begin position="8"/>
        <end position="20"/>
    </location>
</feature>
<evidence type="ECO:0000256" key="1">
    <source>
        <dbReference type="SAM" id="MobiDB-lite"/>
    </source>
</evidence>
<organism evidence="2 3">
    <name type="scientific">Pseudogemmobacter faecipullorum</name>
    <dbReference type="NCBI Taxonomy" id="2755041"/>
    <lineage>
        <taxon>Bacteria</taxon>
        <taxon>Pseudomonadati</taxon>
        <taxon>Pseudomonadota</taxon>
        <taxon>Alphaproteobacteria</taxon>
        <taxon>Rhodobacterales</taxon>
        <taxon>Paracoccaceae</taxon>
        <taxon>Pseudogemmobacter</taxon>
    </lineage>
</organism>
<protein>
    <recommendedName>
        <fullName evidence="4">TNase-like domain-containing protein</fullName>
    </recommendedName>
</protein>
<gene>
    <name evidence="2" type="ORF">H0485_18755</name>
</gene>
<evidence type="ECO:0008006" key="4">
    <source>
        <dbReference type="Google" id="ProtNLM"/>
    </source>
</evidence>
<dbReference type="Proteomes" id="UP001198571">
    <property type="component" value="Unassembled WGS sequence"/>
</dbReference>
<name>A0ABS8CRK5_9RHOB</name>
<feature type="region of interest" description="Disordered" evidence="1">
    <location>
        <begin position="1"/>
        <end position="20"/>
    </location>
</feature>
<keyword evidence="3" id="KW-1185">Reference proteome</keyword>
<dbReference type="RefSeq" id="WP_226937461.1">
    <property type="nucleotide sequence ID" value="NZ_JACDXX010000026.1"/>
</dbReference>
<evidence type="ECO:0000313" key="3">
    <source>
        <dbReference type="Proteomes" id="UP001198571"/>
    </source>
</evidence>
<sequence length="154" mass="16739">MKSVRTSARPRPRRASARYRRGLTRRLPGVVAMLGGGCFLLFTAVERFPEYLGPLPGLTAVQQVSGQVTHIRDGDTIVVAGVTVRFGSLDCAERNTSAGKRATARISEITAGQSLTCALNGRQSFDRRIGSCSLESGRDLAGEMIREGYCGRYW</sequence>
<dbReference type="EMBL" id="JACDXX010000026">
    <property type="protein sequence ID" value="MCB5412030.1"/>
    <property type="molecule type" value="Genomic_DNA"/>
</dbReference>
<reference evidence="2 3" key="1">
    <citation type="submission" date="2020-07" db="EMBL/GenBank/DDBJ databases">
        <title>Pseudogemmobacter sp. nov., isolated from poultry manure in Taiwan.</title>
        <authorList>
            <person name="Lin S.-Y."/>
            <person name="Tang Y.-S."/>
            <person name="Young C.-C."/>
        </authorList>
    </citation>
    <scope>NUCLEOTIDE SEQUENCE [LARGE SCALE GENOMIC DNA]</scope>
    <source>
        <strain evidence="2 3">CC-YST710</strain>
    </source>
</reference>
<evidence type="ECO:0000313" key="2">
    <source>
        <dbReference type="EMBL" id="MCB5412030.1"/>
    </source>
</evidence>
<comment type="caution">
    <text evidence="2">The sequence shown here is derived from an EMBL/GenBank/DDBJ whole genome shotgun (WGS) entry which is preliminary data.</text>
</comment>
<proteinExistence type="predicted"/>
<accession>A0ABS8CRK5</accession>
<dbReference type="Gene3D" id="2.40.50.90">
    <property type="match status" value="1"/>
</dbReference>
<dbReference type="SUPFAM" id="SSF50199">
    <property type="entry name" value="Staphylococcal nuclease"/>
    <property type="match status" value="1"/>
</dbReference>